<dbReference type="PANTHER" id="PTHR11941:SF54">
    <property type="entry name" value="ENOYL-COA HYDRATASE, MITOCHONDRIAL"/>
    <property type="match status" value="1"/>
</dbReference>
<dbReference type="InterPro" id="IPR017633">
    <property type="entry name" value="Benz-CoA_dihydrodiol_lyase"/>
</dbReference>
<dbReference type="NCBIfam" id="TIGR03222">
    <property type="entry name" value="benzo_boxC"/>
    <property type="match status" value="1"/>
</dbReference>
<dbReference type="RefSeq" id="WP_096329427.1">
    <property type="nucleotide sequence ID" value="NZ_FOMX01000003.1"/>
</dbReference>
<dbReference type="InterPro" id="IPR029045">
    <property type="entry name" value="ClpP/crotonase-like_dom_sf"/>
</dbReference>
<evidence type="ECO:0000313" key="1">
    <source>
        <dbReference type="EMBL" id="SFD65129.1"/>
    </source>
</evidence>
<dbReference type="SUPFAM" id="SSF52096">
    <property type="entry name" value="ClpP/crotonase"/>
    <property type="match status" value="2"/>
</dbReference>
<dbReference type="PANTHER" id="PTHR11941">
    <property type="entry name" value="ENOYL-COA HYDRATASE-RELATED"/>
    <property type="match status" value="1"/>
</dbReference>
<sequence length="557" mass="61472">MDASPQQHPPVEFETDPSRYRHWQVQYDGAIAKVLMRVDAAAGLRPGYELKLNSYDLGVDIELADIVRRMRFEHPEVRTVVVTSGHDNVFCAGANIFMLGSSTHAWKVNFCKFTNETRCEIEDATANSDQVYLAALNGTCAGGGYELALACAEIYLQDDGNSAVSLPEVPLLGVLPGTGGLTRVVDKRKVRRDRADIFCTTAEGVRGKRALQWGLVDAVFSRSRFEQEVAKKAKASAERKVELRSGERVGVKLGPITPDRGENRRSYRHVTLSWDPAARTATVTVRGPSAEDVAIVEQGGAAIHAAGDQLWALRAMRELDDALLWLRFNLLDVGLVLLRTEGDAGRVLAHDRALFAARDHWFVNEVLLHMARVLRRLDLTSRSFFALGDGTDSAFAGCLLELALAADRFYLLDDEDVRVGLGPLNFGALPMSHGPSRLSVRLAADPSKVQELRERQELMGPEDADDAGLVTVRLDKIDWDDDTRVAIEERASLSPDALTGMEANLRFVGAENDTSKIFARLSAWQNWIFIRPNATGPEGALSLYGKPQRPHFDLNRV</sequence>
<dbReference type="GO" id="GO:0006635">
    <property type="term" value="P:fatty acid beta-oxidation"/>
    <property type="evidence" value="ECO:0007669"/>
    <property type="project" value="TreeGrafter"/>
</dbReference>
<reference evidence="2" key="1">
    <citation type="submission" date="2016-10" db="EMBL/GenBank/DDBJ databases">
        <authorList>
            <person name="Varghese N."/>
            <person name="Submissions S."/>
        </authorList>
    </citation>
    <scope>NUCLEOTIDE SEQUENCE [LARGE SCALE GENOMIC DNA]</scope>
    <source>
        <strain evidence="2">ATCC 25963</strain>
    </source>
</reference>
<proteinExistence type="predicted"/>
<protein>
    <submittedName>
        <fullName evidence="1">2,3-dihydro-2,3-dihydroxybenzoyl-CoA ring cleavage enzyme</fullName>
    </submittedName>
</protein>
<accession>A0A1I1U2Y4</accession>
<evidence type="ECO:0000313" key="2">
    <source>
        <dbReference type="Proteomes" id="UP000199400"/>
    </source>
</evidence>
<dbReference type="GO" id="GO:0016829">
    <property type="term" value="F:lyase activity"/>
    <property type="evidence" value="ECO:0007669"/>
    <property type="project" value="InterPro"/>
</dbReference>
<organism evidence="1 2">
    <name type="scientific">Nannocystis exedens</name>
    <dbReference type="NCBI Taxonomy" id="54"/>
    <lineage>
        <taxon>Bacteria</taxon>
        <taxon>Pseudomonadati</taxon>
        <taxon>Myxococcota</taxon>
        <taxon>Polyangia</taxon>
        <taxon>Nannocystales</taxon>
        <taxon>Nannocystaceae</taxon>
        <taxon>Nannocystis</taxon>
    </lineage>
</organism>
<dbReference type="InterPro" id="IPR001753">
    <property type="entry name" value="Enoyl-CoA_hydra/iso"/>
</dbReference>
<dbReference type="Proteomes" id="UP000199400">
    <property type="component" value="Unassembled WGS sequence"/>
</dbReference>
<dbReference type="EMBL" id="FOMX01000003">
    <property type="protein sequence ID" value="SFD65129.1"/>
    <property type="molecule type" value="Genomic_DNA"/>
</dbReference>
<dbReference type="STRING" id="54.SAMN02745121_00926"/>
<dbReference type="Gene3D" id="3.90.226.10">
    <property type="entry name" value="2-enoyl-CoA Hydratase, Chain A, domain 1"/>
    <property type="match status" value="2"/>
</dbReference>
<dbReference type="CDD" id="cd06558">
    <property type="entry name" value="crotonase-like"/>
    <property type="match status" value="1"/>
</dbReference>
<dbReference type="AlphaFoldDB" id="A0A1I1U2Y4"/>
<keyword evidence="2" id="KW-1185">Reference proteome</keyword>
<name>A0A1I1U2Y4_9BACT</name>
<dbReference type="OrthoDB" id="7234377at2"/>
<gene>
    <name evidence="1" type="ORF">SAMN02745121_00926</name>
</gene>
<dbReference type="Pfam" id="PF00378">
    <property type="entry name" value="ECH_1"/>
    <property type="match status" value="1"/>
</dbReference>